<sequence>MSIQNQVVHHTSPKFYRMRDLATTAERKPRTYTTKDGMTRTIKGRPARQGILPMGECTIWDKVRDGSFPKPVKLSERVTAWRSEDIDAWMASKGLEMSP</sequence>
<dbReference type="eggNOG" id="COG3311">
    <property type="taxonomic scope" value="Bacteria"/>
</dbReference>
<dbReference type="Proteomes" id="UP000017404">
    <property type="component" value="Unassembled WGS sequence"/>
</dbReference>
<dbReference type="Gene3D" id="1.10.238.160">
    <property type="match status" value="1"/>
</dbReference>
<proteinExistence type="predicted"/>
<reference evidence="1 2" key="1">
    <citation type="submission" date="2013-10" db="EMBL/GenBank/DDBJ databases">
        <title>The Genome Sequence of Acinetobacter tjernbergiae CIP107465.</title>
        <authorList>
            <consortium name="The Broad Institute Genomics Platform"/>
            <consortium name="The Broad Institute Genome Sequencing Center for Infectious Disease"/>
            <person name="Cerqueira G."/>
            <person name="Feldgarden M."/>
            <person name="Courvalin P."/>
            <person name="Grillot-Courvalin C."/>
            <person name="Clermont D."/>
            <person name="Rocha E."/>
            <person name="Yoon E.-J."/>
            <person name="Nemec A."/>
            <person name="Young S.K."/>
            <person name="Zeng Q."/>
            <person name="Gargeya S."/>
            <person name="Fitzgerald M."/>
            <person name="Abouelleil A."/>
            <person name="Alvarado L."/>
            <person name="Berlin A.M."/>
            <person name="Chapman S.B."/>
            <person name="Gainer-Dewar J."/>
            <person name="Goldberg J."/>
            <person name="Gnerre S."/>
            <person name="Griggs A."/>
            <person name="Gujja S."/>
            <person name="Hansen M."/>
            <person name="Howarth C."/>
            <person name="Imamovic A."/>
            <person name="Ireland A."/>
            <person name="Larimer J."/>
            <person name="McCowan C."/>
            <person name="Murphy C."/>
            <person name="Pearson M."/>
            <person name="Poon T.W."/>
            <person name="Priest M."/>
            <person name="Roberts A."/>
            <person name="Saif S."/>
            <person name="Shea T."/>
            <person name="Sykes S."/>
            <person name="Wortman J."/>
            <person name="Nusbaum C."/>
            <person name="Birren B."/>
        </authorList>
    </citation>
    <scope>NUCLEOTIDE SEQUENCE [LARGE SCALE GENOMIC DNA]</scope>
    <source>
        <strain evidence="1 2">CIP 107465</strain>
    </source>
</reference>
<evidence type="ECO:0000313" key="1">
    <source>
        <dbReference type="EMBL" id="ESK54942.1"/>
    </source>
</evidence>
<keyword evidence="2" id="KW-1185">Reference proteome</keyword>
<comment type="caution">
    <text evidence="1">The sequence shown here is derived from an EMBL/GenBank/DDBJ whole genome shotgun (WGS) entry which is preliminary data.</text>
</comment>
<dbReference type="EMBL" id="AYEV01000023">
    <property type="protein sequence ID" value="ESK54942.1"/>
    <property type="molecule type" value="Genomic_DNA"/>
</dbReference>
<evidence type="ECO:0008006" key="3">
    <source>
        <dbReference type="Google" id="ProtNLM"/>
    </source>
</evidence>
<dbReference type="Pfam" id="PF05930">
    <property type="entry name" value="Phage_AlpA"/>
    <property type="match status" value="1"/>
</dbReference>
<dbReference type="STRING" id="202955.GCA_000759995_01311"/>
<gene>
    <name evidence="1" type="ORF">F990_02247</name>
</gene>
<protein>
    <recommendedName>
        <fullName evidence="3">AlpA family phage regulatory protein</fullName>
    </recommendedName>
</protein>
<dbReference type="InterPro" id="IPR010260">
    <property type="entry name" value="AlpA"/>
</dbReference>
<dbReference type="RefSeq" id="WP_018678886.1">
    <property type="nucleotide sequence ID" value="NZ_AYEV01000023.1"/>
</dbReference>
<organism evidence="1 2">
    <name type="scientific">Acinetobacter tjernbergiae DSM 14971 = CIP 107465</name>
    <dbReference type="NCBI Taxonomy" id="1120928"/>
    <lineage>
        <taxon>Bacteria</taxon>
        <taxon>Pseudomonadati</taxon>
        <taxon>Pseudomonadota</taxon>
        <taxon>Gammaproteobacteria</taxon>
        <taxon>Moraxellales</taxon>
        <taxon>Moraxellaceae</taxon>
        <taxon>Acinetobacter</taxon>
    </lineage>
</organism>
<name>V2UY65_9GAMM</name>
<dbReference type="OrthoDB" id="5298532at2"/>
<dbReference type="AlphaFoldDB" id="V2UY65"/>
<dbReference type="PATRIC" id="fig|1120928.5.peg.2275"/>
<evidence type="ECO:0000313" key="2">
    <source>
        <dbReference type="Proteomes" id="UP000017404"/>
    </source>
</evidence>
<accession>V2UY65</accession>